<sequence>MAYPEPELVFRPTAPSGGLGRAIRRVAGVVEDVLDWVPEERRRYTWMGLVIVNTGLFAGVSLLSAMNRFLGAPWYLLLIPALLWSWVIVCLDGMMIASSHGKLGAGRWRALLPRLALSVLLGLFIAEPLILRVFEPAIHQEVKEHRIATVGNYEDLLHRCNPLDSLRSTAGECRDNPVSVPDTRAAAKQRHGDAKAARDRLGSDVDRLGKLMRDQQTLAHDECTGASRQGTTGRAGIGLNCLQDRRELEGTTALLAQQQVLLDQAAGELARYASEESAAARTYTEALNKEIERAVAERKATQGRIDLLDEVAALDRLADRNWVVGLTEWLARLVLIVLDCLPVLVKVMSGTTAYDRRLARQLAADETLHEARKELEETLGMSDTKVRLSQLRYQERQRLAALDQADLDKQASREAEVDAEIEALAAKFRRQSRPNAEPPSPHDLGELADDDRYRREPVGY</sequence>
<evidence type="ECO:0000256" key="1">
    <source>
        <dbReference type="SAM" id="MobiDB-lite"/>
    </source>
</evidence>
<keyword evidence="4" id="KW-1185">Reference proteome</keyword>
<reference evidence="3 4" key="1">
    <citation type="submission" date="2020-08" db="EMBL/GenBank/DDBJ databases">
        <title>Sequencing the genomes of 1000 actinobacteria strains.</title>
        <authorList>
            <person name="Klenk H.-P."/>
        </authorList>
    </citation>
    <scope>NUCLEOTIDE SEQUENCE [LARGE SCALE GENOMIC DNA]</scope>
    <source>
        <strain evidence="3 4">DSM 44786</strain>
    </source>
</reference>
<evidence type="ECO:0000313" key="3">
    <source>
        <dbReference type="EMBL" id="MBB4948149.1"/>
    </source>
</evidence>
<evidence type="ECO:0008006" key="5">
    <source>
        <dbReference type="Google" id="ProtNLM"/>
    </source>
</evidence>
<keyword evidence="2" id="KW-0812">Transmembrane</keyword>
<dbReference type="Proteomes" id="UP000573327">
    <property type="component" value="Unassembled WGS sequence"/>
</dbReference>
<feature type="transmembrane region" description="Helical" evidence="2">
    <location>
        <begin position="44"/>
        <end position="66"/>
    </location>
</feature>
<feature type="transmembrane region" description="Helical" evidence="2">
    <location>
        <begin position="111"/>
        <end position="131"/>
    </location>
</feature>
<organism evidence="3 4">
    <name type="scientific">Kitasatospora gansuensis</name>
    <dbReference type="NCBI Taxonomy" id="258050"/>
    <lineage>
        <taxon>Bacteria</taxon>
        <taxon>Bacillati</taxon>
        <taxon>Actinomycetota</taxon>
        <taxon>Actinomycetes</taxon>
        <taxon>Kitasatosporales</taxon>
        <taxon>Streptomycetaceae</taxon>
        <taxon>Kitasatospora</taxon>
    </lineage>
</organism>
<dbReference type="InterPro" id="IPR025519">
    <property type="entry name" value="DUF4407"/>
</dbReference>
<keyword evidence="2" id="KW-1133">Transmembrane helix</keyword>
<dbReference type="AlphaFoldDB" id="A0A7W7WJ20"/>
<dbReference type="Pfam" id="PF14362">
    <property type="entry name" value="DUF4407"/>
    <property type="match status" value="1"/>
</dbReference>
<name>A0A7W7WJ20_9ACTN</name>
<feature type="compositionally biased region" description="Basic and acidic residues" evidence="1">
    <location>
        <begin position="450"/>
        <end position="460"/>
    </location>
</feature>
<gene>
    <name evidence="3" type="ORF">F4556_003684</name>
</gene>
<dbReference type="EMBL" id="JACHJR010000001">
    <property type="protein sequence ID" value="MBB4948149.1"/>
    <property type="molecule type" value="Genomic_DNA"/>
</dbReference>
<evidence type="ECO:0000313" key="4">
    <source>
        <dbReference type="Proteomes" id="UP000573327"/>
    </source>
</evidence>
<protein>
    <recommendedName>
        <fullName evidence="5">DUF4407 domain-containing protein</fullName>
    </recommendedName>
</protein>
<accession>A0A7W7WJ20</accession>
<proteinExistence type="predicted"/>
<evidence type="ECO:0000256" key="2">
    <source>
        <dbReference type="SAM" id="Phobius"/>
    </source>
</evidence>
<dbReference type="RefSeq" id="WP_184917201.1">
    <property type="nucleotide sequence ID" value="NZ_JACHJR010000001.1"/>
</dbReference>
<feature type="transmembrane region" description="Helical" evidence="2">
    <location>
        <begin position="72"/>
        <end position="91"/>
    </location>
</feature>
<comment type="caution">
    <text evidence="3">The sequence shown here is derived from an EMBL/GenBank/DDBJ whole genome shotgun (WGS) entry which is preliminary data.</text>
</comment>
<feature type="region of interest" description="Disordered" evidence="1">
    <location>
        <begin position="428"/>
        <end position="460"/>
    </location>
</feature>
<keyword evidence="2" id="KW-0472">Membrane</keyword>